<dbReference type="AlphaFoldDB" id="M1D9R3"/>
<accession>M1D9R3</accession>
<dbReference type="EnsemblPlants" id="PGSC0003DMT400085553">
    <property type="protein sequence ID" value="PGSC0003DMT400085553"/>
    <property type="gene ID" value="PGSC0003DMG400035124"/>
</dbReference>
<feature type="region of interest" description="Disordered" evidence="1">
    <location>
        <begin position="1"/>
        <end position="56"/>
    </location>
</feature>
<dbReference type="Gramene" id="PGSC0003DMT400085553">
    <property type="protein sequence ID" value="PGSC0003DMT400085553"/>
    <property type="gene ID" value="PGSC0003DMG400035124"/>
</dbReference>
<evidence type="ECO:0000313" key="3">
    <source>
        <dbReference type="Proteomes" id="UP000011115"/>
    </source>
</evidence>
<protein>
    <submittedName>
        <fullName evidence="2">Uncharacterized protein</fullName>
    </submittedName>
</protein>
<feature type="compositionally biased region" description="Basic and acidic residues" evidence="1">
    <location>
        <begin position="1"/>
        <end position="19"/>
    </location>
</feature>
<organism evidence="2 3">
    <name type="scientific">Solanum tuberosum</name>
    <name type="common">Potato</name>
    <dbReference type="NCBI Taxonomy" id="4113"/>
    <lineage>
        <taxon>Eukaryota</taxon>
        <taxon>Viridiplantae</taxon>
        <taxon>Streptophyta</taxon>
        <taxon>Embryophyta</taxon>
        <taxon>Tracheophyta</taxon>
        <taxon>Spermatophyta</taxon>
        <taxon>Magnoliopsida</taxon>
        <taxon>eudicotyledons</taxon>
        <taxon>Gunneridae</taxon>
        <taxon>Pentapetalae</taxon>
        <taxon>asterids</taxon>
        <taxon>lamiids</taxon>
        <taxon>Solanales</taxon>
        <taxon>Solanaceae</taxon>
        <taxon>Solanoideae</taxon>
        <taxon>Solaneae</taxon>
        <taxon>Solanum</taxon>
    </lineage>
</organism>
<evidence type="ECO:0000313" key="2">
    <source>
        <dbReference type="EnsemblPlants" id="PGSC0003DMT400085553"/>
    </source>
</evidence>
<keyword evidence="3" id="KW-1185">Reference proteome</keyword>
<dbReference type="InParanoid" id="M1D9R3"/>
<evidence type="ECO:0000256" key="1">
    <source>
        <dbReference type="SAM" id="MobiDB-lite"/>
    </source>
</evidence>
<feature type="compositionally biased region" description="Basic and acidic residues" evidence="1">
    <location>
        <begin position="38"/>
        <end position="56"/>
    </location>
</feature>
<dbReference type="Proteomes" id="UP000011115">
    <property type="component" value="Unassembled WGS sequence"/>
</dbReference>
<name>M1D9R3_SOLTU</name>
<reference evidence="3" key="1">
    <citation type="journal article" date="2011" name="Nature">
        <title>Genome sequence and analysis of the tuber crop potato.</title>
        <authorList>
            <consortium name="The Potato Genome Sequencing Consortium"/>
        </authorList>
    </citation>
    <scope>NUCLEOTIDE SEQUENCE [LARGE SCALE GENOMIC DNA]</scope>
    <source>
        <strain evidence="3">cv. DM1-3 516 R44</strain>
    </source>
</reference>
<proteinExistence type="predicted"/>
<dbReference type="PaxDb" id="4113-PGSC0003DMT400085553"/>
<reference evidence="2" key="2">
    <citation type="submission" date="2015-06" db="UniProtKB">
        <authorList>
            <consortium name="EnsemblPlants"/>
        </authorList>
    </citation>
    <scope>IDENTIFICATION</scope>
    <source>
        <strain evidence="2">DM1-3 516 R44</strain>
    </source>
</reference>
<sequence>MDNRRVANWIDNHDPDRLKSSNPGVKKPRQTGDGVEPLARRPVDKMAKEQGKDLTRKKGMKELKKFKKGIPGDRQDNSAVCRVALQFA</sequence>
<dbReference type="HOGENOM" id="CLU_2473377_0_0_1"/>